<keyword evidence="2" id="KW-1185">Reference proteome</keyword>
<accession>A0A939BQD0</accession>
<reference evidence="1" key="1">
    <citation type="submission" date="2021-01" db="EMBL/GenBank/DDBJ databases">
        <title>Genomic Encyclopedia of Type Strains, Phase IV (KMG-IV): sequencing the most valuable type-strain genomes for metagenomic binning, comparative biology and taxonomic classification.</title>
        <authorList>
            <person name="Goeker M."/>
        </authorList>
    </citation>
    <scope>NUCLEOTIDE SEQUENCE</scope>
    <source>
        <strain evidence="1">DSM 23230</strain>
    </source>
</reference>
<organism evidence="1 2">
    <name type="scientific">Halanaerobacter jeridensis</name>
    <dbReference type="NCBI Taxonomy" id="706427"/>
    <lineage>
        <taxon>Bacteria</taxon>
        <taxon>Bacillati</taxon>
        <taxon>Bacillota</taxon>
        <taxon>Clostridia</taxon>
        <taxon>Halanaerobiales</taxon>
        <taxon>Halobacteroidaceae</taxon>
        <taxon>Halanaerobacter</taxon>
    </lineage>
</organism>
<gene>
    <name evidence="1" type="ORF">JOC47_001000</name>
</gene>
<dbReference type="Proteomes" id="UP000774000">
    <property type="component" value="Unassembled WGS sequence"/>
</dbReference>
<evidence type="ECO:0000313" key="2">
    <source>
        <dbReference type="Proteomes" id="UP000774000"/>
    </source>
</evidence>
<sequence length="118" mass="13134">MKLTKIHNLLETEIIYQSQSELNIVSACGADLMSDVLAFSREKTLLLTGLTNPQVVRTAEMIDLELIIFVRGKQPPKETIALAEEQDITLLTTEKPLYEACGILYSAGLKPEKLDTIE</sequence>
<dbReference type="RefSeq" id="WP_204700878.1">
    <property type="nucleotide sequence ID" value="NZ_JAFBDQ010000004.1"/>
</dbReference>
<comment type="caution">
    <text evidence="1">The sequence shown here is derived from an EMBL/GenBank/DDBJ whole genome shotgun (WGS) entry which is preliminary data.</text>
</comment>
<dbReference type="EMBL" id="JAFBDQ010000004">
    <property type="protein sequence ID" value="MBM7556164.1"/>
    <property type="molecule type" value="Genomic_DNA"/>
</dbReference>
<name>A0A939BQD0_9FIRM</name>
<proteinExistence type="predicted"/>
<protein>
    <recommendedName>
        <fullName evidence="3">DRTGG domain-containing protein</fullName>
    </recommendedName>
</protein>
<evidence type="ECO:0008006" key="3">
    <source>
        <dbReference type="Google" id="ProtNLM"/>
    </source>
</evidence>
<dbReference type="AlphaFoldDB" id="A0A939BQD0"/>
<dbReference type="InterPro" id="IPR028979">
    <property type="entry name" value="Ser_kin/Pase_Hpr-like_N_sf"/>
</dbReference>
<dbReference type="SUPFAM" id="SSF75138">
    <property type="entry name" value="HprK N-terminal domain-like"/>
    <property type="match status" value="1"/>
</dbReference>
<evidence type="ECO:0000313" key="1">
    <source>
        <dbReference type="EMBL" id="MBM7556164.1"/>
    </source>
</evidence>
<dbReference type="Gene3D" id="3.40.1390.20">
    <property type="entry name" value="HprK N-terminal domain-like"/>
    <property type="match status" value="1"/>
</dbReference>